<sequence length="154" mass="17383">MKDQIVKDGFGLAQTGRTLPILLLRARESVMDRFRPILNAHEITEQQWRVIRILQERGETDSSSLAVMALVLPPSLTRMLKALESRGFVSTKKDPSDARRNLVKLTEKGALFIETVAPSSARIYADIEEAVGRERLAHLLEDLQALLHALETRR</sequence>
<dbReference type="EMBL" id="JAEKJZ010000004">
    <property type="protein sequence ID" value="MBN9672270.1"/>
    <property type="molecule type" value="Genomic_DNA"/>
</dbReference>
<dbReference type="GO" id="GO:0006950">
    <property type="term" value="P:response to stress"/>
    <property type="evidence" value="ECO:0007669"/>
    <property type="project" value="TreeGrafter"/>
</dbReference>
<dbReference type="PROSITE" id="PS50995">
    <property type="entry name" value="HTH_MARR_2"/>
    <property type="match status" value="1"/>
</dbReference>
<dbReference type="InterPro" id="IPR012712">
    <property type="entry name" value="HpaR/FarR"/>
</dbReference>
<dbReference type="PANTHER" id="PTHR33164">
    <property type="entry name" value="TRANSCRIPTIONAL REGULATOR, MARR FAMILY"/>
    <property type="match status" value="1"/>
</dbReference>
<name>A0A939J5I0_9HYPH</name>
<accession>A0A939J5I0</accession>
<dbReference type="PANTHER" id="PTHR33164:SF13">
    <property type="entry name" value="4-HYDROXYPHENYLACETATE CATABOLISM PROTEIN"/>
    <property type="match status" value="1"/>
</dbReference>
<dbReference type="SMART" id="SM00347">
    <property type="entry name" value="HTH_MARR"/>
    <property type="match status" value="1"/>
</dbReference>
<reference evidence="2" key="1">
    <citation type="submission" date="2020-12" db="EMBL/GenBank/DDBJ databases">
        <title>Oil enriched cultivation method for isolating marine PHA-producing bacteria.</title>
        <authorList>
            <person name="Zheng W."/>
            <person name="Yu S."/>
            <person name="Huang Y."/>
        </authorList>
    </citation>
    <scope>NUCLEOTIDE SEQUENCE</scope>
    <source>
        <strain evidence="2">SY-2-12</strain>
    </source>
</reference>
<proteinExistence type="predicted"/>
<dbReference type="RefSeq" id="WP_207142126.1">
    <property type="nucleotide sequence ID" value="NZ_JAEKJZ010000004.1"/>
</dbReference>
<dbReference type="Proteomes" id="UP000664096">
    <property type="component" value="Unassembled WGS sequence"/>
</dbReference>
<dbReference type="SUPFAM" id="SSF46785">
    <property type="entry name" value="Winged helix' DNA-binding domain"/>
    <property type="match status" value="1"/>
</dbReference>
<gene>
    <name evidence="2" type="primary">hpaR</name>
    <name evidence="2" type="ORF">JF539_18095</name>
</gene>
<dbReference type="InterPro" id="IPR039422">
    <property type="entry name" value="MarR/SlyA-like"/>
</dbReference>
<dbReference type="InterPro" id="IPR036390">
    <property type="entry name" value="WH_DNA-bd_sf"/>
</dbReference>
<dbReference type="AlphaFoldDB" id="A0A939J5I0"/>
<dbReference type="PRINTS" id="PR00598">
    <property type="entry name" value="HTHMARR"/>
</dbReference>
<evidence type="ECO:0000259" key="1">
    <source>
        <dbReference type="PROSITE" id="PS50995"/>
    </source>
</evidence>
<protein>
    <submittedName>
        <fullName evidence="2">Homoprotocatechuate degradation operon regulator HpaR</fullName>
    </submittedName>
</protein>
<dbReference type="GO" id="GO:0003700">
    <property type="term" value="F:DNA-binding transcription factor activity"/>
    <property type="evidence" value="ECO:0007669"/>
    <property type="project" value="InterPro"/>
</dbReference>
<dbReference type="Gene3D" id="1.10.10.10">
    <property type="entry name" value="Winged helix-like DNA-binding domain superfamily/Winged helix DNA-binding domain"/>
    <property type="match status" value="1"/>
</dbReference>
<dbReference type="InterPro" id="IPR036388">
    <property type="entry name" value="WH-like_DNA-bd_sf"/>
</dbReference>
<comment type="caution">
    <text evidence="2">The sequence shown here is derived from an EMBL/GenBank/DDBJ whole genome shotgun (WGS) entry which is preliminary data.</text>
</comment>
<feature type="domain" description="HTH marR-type" evidence="1">
    <location>
        <begin position="16"/>
        <end position="152"/>
    </location>
</feature>
<evidence type="ECO:0000313" key="2">
    <source>
        <dbReference type="EMBL" id="MBN9672270.1"/>
    </source>
</evidence>
<organism evidence="2 3">
    <name type="scientific">Roseibium aggregatum</name>
    <dbReference type="NCBI Taxonomy" id="187304"/>
    <lineage>
        <taxon>Bacteria</taxon>
        <taxon>Pseudomonadati</taxon>
        <taxon>Pseudomonadota</taxon>
        <taxon>Alphaproteobacteria</taxon>
        <taxon>Hyphomicrobiales</taxon>
        <taxon>Stappiaceae</taxon>
        <taxon>Roseibium</taxon>
    </lineage>
</organism>
<dbReference type="GO" id="GO:0045892">
    <property type="term" value="P:negative regulation of DNA-templated transcription"/>
    <property type="evidence" value="ECO:0007669"/>
    <property type="project" value="InterPro"/>
</dbReference>
<dbReference type="Pfam" id="PF01047">
    <property type="entry name" value="MarR"/>
    <property type="match status" value="1"/>
</dbReference>
<dbReference type="NCBIfam" id="TIGR02337">
    <property type="entry name" value="HpaR"/>
    <property type="match status" value="1"/>
</dbReference>
<evidence type="ECO:0000313" key="3">
    <source>
        <dbReference type="Proteomes" id="UP000664096"/>
    </source>
</evidence>
<dbReference type="InterPro" id="IPR000835">
    <property type="entry name" value="HTH_MarR-typ"/>
</dbReference>
<dbReference type="GO" id="GO:0003677">
    <property type="term" value="F:DNA binding"/>
    <property type="evidence" value="ECO:0007669"/>
    <property type="project" value="InterPro"/>
</dbReference>